<organism evidence="2 3">
    <name type="scientific">Parasponia andersonii</name>
    <name type="common">Sponia andersonii</name>
    <dbReference type="NCBI Taxonomy" id="3476"/>
    <lineage>
        <taxon>Eukaryota</taxon>
        <taxon>Viridiplantae</taxon>
        <taxon>Streptophyta</taxon>
        <taxon>Embryophyta</taxon>
        <taxon>Tracheophyta</taxon>
        <taxon>Spermatophyta</taxon>
        <taxon>Magnoliopsida</taxon>
        <taxon>eudicotyledons</taxon>
        <taxon>Gunneridae</taxon>
        <taxon>Pentapetalae</taxon>
        <taxon>rosids</taxon>
        <taxon>fabids</taxon>
        <taxon>Rosales</taxon>
        <taxon>Cannabaceae</taxon>
        <taxon>Parasponia</taxon>
    </lineage>
</organism>
<evidence type="ECO:0000313" key="3">
    <source>
        <dbReference type="Proteomes" id="UP000237105"/>
    </source>
</evidence>
<gene>
    <name evidence="2" type="ORF">PanWU01x14_317640</name>
</gene>
<comment type="caution">
    <text evidence="2">The sequence shown here is derived from an EMBL/GenBank/DDBJ whole genome shotgun (WGS) entry which is preliminary data.</text>
</comment>
<dbReference type="AlphaFoldDB" id="A0A2P5AMJ8"/>
<feature type="region of interest" description="Disordered" evidence="1">
    <location>
        <begin position="1"/>
        <end position="27"/>
    </location>
</feature>
<name>A0A2P5AMJ8_PARAD</name>
<dbReference type="EMBL" id="JXTB01000518">
    <property type="protein sequence ID" value="PON37773.1"/>
    <property type="molecule type" value="Genomic_DNA"/>
</dbReference>
<dbReference type="Proteomes" id="UP000237105">
    <property type="component" value="Unassembled WGS sequence"/>
</dbReference>
<feature type="compositionally biased region" description="Basic residues" evidence="1">
    <location>
        <begin position="15"/>
        <end position="27"/>
    </location>
</feature>
<keyword evidence="3" id="KW-1185">Reference proteome</keyword>
<accession>A0A2P5AMJ8</accession>
<evidence type="ECO:0000313" key="2">
    <source>
        <dbReference type="EMBL" id="PON37773.1"/>
    </source>
</evidence>
<proteinExistence type="predicted"/>
<reference evidence="3" key="1">
    <citation type="submission" date="2016-06" db="EMBL/GenBank/DDBJ databases">
        <title>Parallel loss of symbiosis genes in relatives of nitrogen-fixing non-legume Parasponia.</title>
        <authorList>
            <person name="Van Velzen R."/>
            <person name="Holmer R."/>
            <person name="Bu F."/>
            <person name="Rutten L."/>
            <person name="Van Zeijl A."/>
            <person name="Liu W."/>
            <person name="Santuari L."/>
            <person name="Cao Q."/>
            <person name="Sharma T."/>
            <person name="Shen D."/>
            <person name="Roswanjaya Y."/>
            <person name="Wardhani T."/>
            <person name="Kalhor M.S."/>
            <person name="Jansen J."/>
            <person name="Van den Hoogen J."/>
            <person name="Gungor B."/>
            <person name="Hartog M."/>
            <person name="Hontelez J."/>
            <person name="Verver J."/>
            <person name="Yang W.-C."/>
            <person name="Schijlen E."/>
            <person name="Repin R."/>
            <person name="Schilthuizen M."/>
            <person name="Schranz E."/>
            <person name="Heidstra R."/>
            <person name="Miyata K."/>
            <person name="Fedorova E."/>
            <person name="Kohlen W."/>
            <person name="Bisseling T."/>
            <person name="Smit S."/>
            <person name="Geurts R."/>
        </authorList>
    </citation>
    <scope>NUCLEOTIDE SEQUENCE [LARGE SCALE GENOMIC DNA]</scope>
    <source>
        <strain evidence="3">cv. WU1-14</strain>
    </source>
</reference>
<protein>
    <submittedName>
        <fullName evidence="2">Uncharacterized protein</fullName>
    </submittedName>
</protein>
<sequence length="27" mass="3142">MSHLASKMWAPPRKVPARSKKLEAHRK</sequence>
<evidence type="ECO:0000256" key="1">
    <source>
        <dbReference type="SAM" id="MobiDB-lite"/>
    </source>
</evidence>